<dbReference type="EMBL" id="VUMH01000004">
    <property type="protein sequence ID" value="MSS27532.1"/>
    <property type="molecule type" value="Genomic_DNA"/>
</dbReference>
<evidence type="ECO:0000256" key="4">
    <source>
        <dbReference type="PROSITE-ProRule" id="PRU00284"/>
    </source>
</evidence>
<accession>A0A6L5XK68</accession>
<dbReference type="InterPro" id="IPR003660">
    <property type="entry name" value="HAMP_dom"/>
</dbReference>
<evidence type="ECO:0000256" key="2">
    <source>
        <dbReference type="ARBA" id="ARBA00023224"/>
    </source>
</evidence>
<dbReference type="FunFam" id="1.10.287.950:FF:000001">
    <property type="entry name" value="Methyl-accepting chemotaxis sensory transducer"/>
    <property type="match status" value="1"/>
</dbReference>
<dbReference type="GO" id="GO:0007165">
    <property type="term" value="P:signal transduction"/>
    <property type="evidence" value="ECO:0007669"/>
    <property type="project" value="UniProtKB-KW"/>
</dbReference>
<feature type="transmembrane region" description="Helical" evidence="7">
    <location>
        <begin position="12"/>
        <end position="32"/>
    </location>
</feature>
<dbReference type="Pfam" id="PF00672">
    <property type="entry name" value="HAMP"/>
    <property type="match status" value="1"/>
</dbReference>
<dbReference type="PROSITE" id="PS50111">
    <property type="entry name" value="CHEMOTAXIS_TRANSDUC_2"/>
    <property type="match status" value="1"/>
</dbReference>
<feature type="coiled-coil region" evidence="5">
    <location>
        <begin position="289"/>
        <end position="316"/>
    </location>
</feature>
<dbReference type="PROSITE" id="PS50885">
    <property type="entry name" value="HAMP"/>
    <property type="match status" value="1"/>
</dbReference>
<evidence type="ECO:0000259" key="8">
    <source>
        <dbReference type="PROSITE" id="PS50111"/>
    </source>
</evidence>
<comment type="subcellular location">
    <subcellularLocation>
        <location evidence="1">Membrane</location>
    </subcellularLocation>
</comment>
<feature type="transmembrane region" description="Helical" evidence="7">
    <location>
        <begin position="318"/>
        <end position="340"/>
    </location>
</feature>
<dbReference type="PANTHER" id="PTHR32089:SF112">
    <property type="entry name" value="LYSOZYME-LIKE PROTEIN-RELATED"/>
    <property type="match status" value="1"/>
</dbReference>
<evidence type="ECO:0000313" key="10">
    <source>
        <dbReference type="EMBL" id="MSS27532.1"/>
    </source>
</evidence>
<dbReference type="InterPro" id="IPR024478">
    <property type="entry name" value="HlyB_4HB_MCP"/>
</dbReference>
<dbReference type="RefSeq" id="WP_268234061.1">
    <property type="nucleotide sequence ID" value="NZ_VUMH01000004.1"/>
</dbReference>
<feature type="region of interest" description="Disordered" evidence="6">
    <location>
        <begin position="486"/>
        <end position="505"/>
    </location>
</feature>
<feature type="compositionally biased region" description="Low complexity" evidence="6">
    <location>
        <begin position="486"/>
        <end position="495"/>
    </location>
</feature>
<organism evidence="10 11">
    <name type="scientific">Desulfovibrio porci</name>
    <dbReference type="NCBI Taxonomy" id="2605782"/>
    <lineage>
        <taxon>Bacteria</taxon>
        <taxon>Pseudomonadati</taxon>
        <taxon>Thermodesulfobacteriota</taxon>
        <taxon>Desulfovibrionia</taxon>
        <taxon>Desulfovibrionales</taxon>
        <taxon>Desulfovibrionaceae</taxon>
        <taxon>Desulfovibrio</taxon>
    </lineage>
</organism>
<name>A0A6L5XK68_9BACT</name>
<keyword evidence="7" id="KW-1133">Transmembrane helix</keyword>
<proteinExistence type="inferred from homology"/>
<keyword evidence="2 4" id="KW-0807">Transducer</keyword>
<keyword evidence="7" id="KW-0472">Membrane</keyword>
<dbReference type="Gene3D" id="1.10.287.950">
    <property type="entry name" value="Methyl-accepting chemotaxis protein"/>
    <property type="match status" value="1"/>
</dbReference>
<dbReference type="Pfam" id="PF00015">
    <property type="entry name" value="MCPsignal"/>
    <property type="match status" value="1"/>
</dbReference>
<dbReference type="InterPro" id="IPR004089">
    <property type="entry name" value="MCPsignal_dom"/>
</dbReference>
<keyword evidence="11" id="KW-1185">Reference proteome</keyword>
<comment type="similarity">
    <text evidence="3">Belongs to the methyl-accepting chemotaxis (MCP) protein family.</text>
</comment>
<dbReference type="Pfam" id="PF12729">
    <property type="entry name" value="4HB_MCP_1"/>
    <property type="match status" value="1"/>
</dbReference>
<dbReference type="Proteomes" id="UP000477488">
    <property type="component" value="Unassembled WGS sequence"/>
</dbReference>
<dbReference type="GO" id="GO:0016020">
    <property type="term" value="C:membrane"/>
    <property type="evidence" value="ECO:0007669"/>
    <property type="project" value="UniProtKB-SubCell"/>
</dbReference>
<evidence type="ECO:0000259" key="9">
    <source>
        <dbReference type="PROSITE" id="PS50885"/>
    </source>
</evidence>
<keyword evidence="5" id="KW-0175">Coiled coil</keyword>
<feature type="domain" description="HAMP" evidence="9">
    <location>
        <begin position="337"/>
        <end position="389"/>
    </location>
</feature>
<evidence type="ECO:0000256" key="6">
    <source>
        <dbReference type="SAM" id="MobiDB-lite"/>
    </source>
</evidence>
<evidence type="ECO:0000256" key="1">
    <source>
        <dbReference type="ARBA" id="ARBA00004370"/>
    </source>
</evidence>
<dbReference type="PANTHER" id="PTHR32089">
    <property type="entry name" value="METHYL-ACCEPTING CHEMOTAXIS PROTEIN MCPB"/>
    <property type="match status" value="1"/>
</dbReference>
<dbReference type="CDD" id="cd06225">
    <property type="entry name" value="HAMP"/>
    <property type="match status" value="1"/>
</dbReference>
<dbReference type="SUPFAM" id="SSF58104">
    <property type="entry name" value="Methyl-accepting chemotaxis protein (MCP) signaling domain"/>
    <property type="match status" value="1"/>
</dbReference>
<dbReference type="Gene3D" id="6.10.340.10">
    <property type="match status" value="1"/>
</dbReference>
<protein>
    <submittedName>
        <fullName evidence="10">HAMP domain-containing protein</fullName>
    </submittedName>
</protein>
<dbReference type="CDD" id="cd11386">
    <property type="entry name" value="MCP_signal"/>
    <property type="match status" value="1"/>
</dbReference>
<evidence type="ECO:0000313" key="11">
    <source>
        <dbReference type="Proteomes" id="UP000477488"/>
    </source>
</evidence>
<dbReference type="SMART" id="SM00283">
    <property type="entry name" value="MA"/>
    <property type="match status" value="1"/>
</dbReference>
<keyword evidence="7" id="KW-0812">Transmembrane</keyword>
<dbReference type="GO" id="GO:0006935">
    <property type="term" value="P:chemotaxis"/>
    <property type="evidence" value="ECO:0007669"/>
    <property type="project" value="UniProtKB-ARBA"/>
</dbReference>
<evidence type="ECO:0000256" key="3">
    <source>
        <dbReference type="ARBA" id="ARBA00029447"/>
    </source>
</evidence>
<comment type="caution">
    <text evidence="10">The sequence shown here is derived from an EMBL/GenBank/DDBJ whole genome shotgun (WGS) entry which is preliminary data.</text>
</comment>
<sequence length="710" mass="76667">MYRRLNVTVGKKIGGGFSVILLLTLVLGYLAVSAMRDGAQTSKNISEDRVPRFLVASSLESDVLEYARLYFIFEGSKNDADIKNLEKQTEIIKADIVKLQELQNKNPYPDSAAFLDKFPKDLETYLGYMRSCFSLIQKIQANNITGLQAGKAAEVSMETLIRALGKELRQLMEAGQTNLAASYAQHMTSVSAELTNVGNLIKKVLTAQNNNDEKLLGEIVGDFKSILANLEKLQEKFDKQEYRDLLKNSIAATQSLGKQIYLLLEIHEQLLEASKARADLFNSLKQQTLNLSKAVADNTRKEVNRAEETLSASTTQTIMILIGVMVLGVGISLFITRMIVKPLVTTQVFAKAVAGGDLERTLDVRSSDELGMLADDLRQMVTSLKENIDEAQRKSQEAQTATEEAREAMGRAEEAARRAENAKREGMLAAAGQLEGMVDVISSASAELSSQIEQSDRTAAESAQHLSEAATAMNEMNATVQEVARNASNASGASSDTRQRAEAGSQVVQDVVQSIGEVQEVSMHLKEEMEQLNAHAQAITRIMSVISDIADQTNLLALNAAIEAARAGEAGRGFAVVADEVRKLAEKTMSSTQDVSNAIQAIQESTAKSMDAVDNAVSRIADATDLAHQSGAALQEIVSTANGTFDQIQAIATASEEQSAASEEINRSISTVNDMSRQTASAMAEAAKAVADLAAQAQSLTGLIQEMKKA</sequence>
<evidence type="ECO:0000256" key="7">
    <source>
        <dbReference type="SAM" id="Phobius"/>
    </source>
</evidence>
<reference evidence="10 11" key="1">
    <citation type="submission" date="2019-09" db="EMBL/GenBank/DDBJ databases">
        <title>In-depth cultivation of the pig gut microbiome towards novel bacterial diversity and tailored functional studies.</title>
        <authorList>
            <person name="Wylensek D."/>
            <person name="Hitch T.C.A."/>
            <person name="Clavel T."/>
        </authorList>
    </citation>
    <scope>NUCLEOTIDE SEQUENCE [LARGE SCALE GENOMIC DNA]</scope>
    <source>
        <strain evidence="10 11">PG-178-WT-4</strain>
    </source>
</reference>
<feature type="compositionally biased region" description="Basic and acidic residues" evidence="6">
    <location>
        <begin position="403"/>
        <end position="420"/>
    </location>
</feature>
<feature type="domain" description="Methyl-accepting transducer" evidence="8">
    <location>
        <begin position="437"/>
        <end position="673"/>
    </location>
</feature>
<dbReference type="SMART" id="SM00304">
    <property type="entry name" value="HAMP"/>
    <property type="match status" value="1"/>
</dbReference>
<gene>
    <name evidence="10" type="ORF">FYJ44_05585</name>
</gene>
<evidence type="ECO:0000256" key="5">
    <source>
        <dbReference type="SAM" id="Coils"/>
    </source>
</evidence>
<dbReference type="AlphaFoldDB" id="A0A6L5XK68"/>
<feature type="region of interest" description="Disordered" evidence="6">
    <location>
        <begin position="390"/>
        <end position="420"/>
    </location>
</feature>